<accession>A0A384J4X0</accession>
<dbReference type="AlphaFoldDB" id="A0A384J4X0"/>
<feature type="region of interest" description="Disordered" evidence="1">
    <location>
        <begin position="181"/>
        <end position="221"/>
    </location>
</feature>
<keyword evidence="5" id="KW-1185">Reference proteome</keyword>
<evidence type="ECO:0000256" key="1">
    <source>
        <dbReference type="SAM" id="MobiDB-lite"/>
    </source>
</evidence>
<dbReference type="PANTHER" id="PTHR16861:SF4">
    <property type="entry name" value="SH3 DOMAIN PROTEIN (AFU_ORTHOLOGUE AFUA_1G13610)"/>
    <property type="match status" value="1"/>
</dbReference>
<feature type="compositionally biased region" description="Polar residues" evidence="1">
    <location>
        <begin position="182"/>
        <end position="191"/>
    </location>
</feature>
<feature type="signal peptide" evidence="3">
    <location>
        <begin position="1"/>
        <end position="19"/>
    </location>
</feature>
<dbReference type="GeneID" id="5431467"/>
<gene>
    <name evidence="4" type="ORF">BCIN_01g03240</name>
</gene>
<dbReference type="VEuPathDB" id="FungiDB:Bcin01g03240"/>
<dbReference type="RefSeq" id="XP_024546137.1">
    <property type="nucleotide sequence ID" value="XM_024690369.1"/>
</dbReference>
<reference evidence="4 5" key="2">
    <citation type="journal article" date="2012" name="Eukaryot. Cell">
        <title>Genome update of Botrytis cinerea strains B05.10 and T4.</title>
        <authorList>
            <person name="Staats M."/>
            <person name="van Kan J.A."/>
        </authorList>
    </citation>
    <scope>NUCLEOTIDE SEQUENCE [LARGE SCALE GENOMIC DNA]</scope>
    <source>
        <strain evidence="4 5">B05.10</strain>
    </source>
</reference>
<evidence type="ECO:0000256" key="2">
    <source>
        <dbReference type="SAM" id="Phobius"/>
    </source>
</evidence>
<evidence type="ECO:0000313" key="4">
    <source>
        <dbReference type="EMBL" id="ATZ45562.1"/>
    </source>
</evidence>
<feature type="chain" id="PRO_5017053909" description="Mid2 domain-containing protein" evidence="3">
    <location>
        <begin position="20"/>
        <end position="327"/>
    </location>
</feature>
<keyword evidence="2" id="KW-1133">Transmembrane helix</keyword>
<sequence length="327" mass="35135">MISFRGFMLHLLIIALCRAEITFKSPSMGEVVGPGAYKIRASDSGIVPTLGQFDDASWEVVLFTGNDTAPFELYIYKISGYQMKDPTTQSPPVNIRNSSGPNLEDKFFFGYRSYLTSNESIWVTAYSDRFTLTNMTGSLPDDVTAANNNVNSTTAPKRTISCGAKSGGECDEKVLETLGLGSVTTNDPSVSTTATATATGSAPEDTTSAGDQADTSTDSGRRLSRGAFAGVVVGVAVAISVMIAAGVFFLMKAKKKKRKKNMPERETVGNDKDLTNQGSNAFHGGDTYGGVMKKNGIEDVGRRELEDRRTYEMSAGYHEIAELPQNS</sequence>
<name>A0A384J4X0_BOTFB</name>
<dbReference type="EMBL" id="CP009805">
    <property type="protein sequence ID" value="ATZ45562.1"/>
    <property type="molecule type" value="Genomic_DNA"/>
</dbReference>
<reference evidence="4 5" key="3">
    <citation type="journal article" date="2017" name="Mol. Plant Pathol.">
        <title>A gapless genome sequence of the fungus Botrytis cinerea.</title>
        <authorList>
            <person name="Van Kan J.A."/>
            <person name="Stassen J.H."/>
            <person name="Mosbach A."/>
            <person name="Van Der Lee T.A."/>
            <person name="Faino L."/>
            <person name="Farmer A.D."/>
            <person name="Papasotiriou D.G."/>
            <person name="Zhou S."/>
            <person name="Seidl M.F."/>
            <person name="Cottam E."/>
            <person name="Edel D."/>
            <person name="Hahn M."/>
            <person name="Schwartz D.C."/>
            <person name="Dietrich R.A."/>
            <person name="Widdison S."/>
            <person name="Scalliet G."/>
        </authorList>
    </citation>
    <scope>NUCLEOTIDE SEQUENCE [LARGE SCALE GENOMIC DNA]</scope>
    <source>
        <strain evidence="4 5">B05.10</strain>
    </source>
</reference>
<reference evidence="4 5" key="1">
    <citation type="journal article" date="2011" name="PLoS Genet.">
        <title>Genomic analysis of the necrotrophic fungal pathogens Sclerotinia sclerotiorum and Botrytis cinerea.</title>
        <authorList>
            <person name="Amselem J."/>
            <person name="Cuomo C.A."/>
            <person name="van Kan J.A."/>
            <person name="Viaud M."/>
            <person name="Benito E.P."/>
            <person name="Couloux A."/>
            <person name="Coutinho P.M."/>
            <person name="de Vries R.P."/>
            <person name="Dyer P.S."/>
            <person name="Fillinger S."/>
            <person name="Fournier E."/>
            <person name="Gout L."/>
            <person name="Hahn M."/>
            <person name="Kohn L."/>
            <person name="Lapalu N."/>
            <person name="Plummer K.M."/>
            <person name="Pradier J.M."/>
            <person name="Quevillon E."/>
            <person name="Sharon A."/>
            <person name="Simon A."/>
            <person name="ten Have A."/>
            <person name="Tudzynski B."/>
            <person name="Tudzynski P."/>
            <person name="Wincker P."/>
            <person name="Andrew M."/>
            <person name="Anthouard V."/>
            <person name="Beever R.E."/>
            <person name="Beffa R."/>
            <person name="Benoit I."/>
            <person name="Bouzid O."/>
            <person name="Brault B."/>
            <person name="Chen Z."/>
            <person name="Choquer M."/>
            <person name="Collemare J."/>
            <person name="Cotton P."/>
            <person name="Danchin E.G."/>
            <person name="Da Silva C."/>
            <person name="Gautier A."/>
            <person name="Giraud C."/>
            <person name="Giraud T."/>
            <person name="Gonzalez C."/>
            <person name="Grossetete S."/>
            <person name="Guldener U."/>
            <person name="Henrissat B."/>
            <person name="Howlett B.J."/>
            <person name="Kodira C."/>
            <person name="Kretschmer M."/>
            <person name="Lappartient A."/>
            <person name="Leroch M."/>
            <person name="Levis C."/>
            <person name="Mauceli E."/>
            <person name="Neuveglise C."/>
            <person name="Oeser B."/>
            <person name="Pearson M."/>
            <person name="Poulain J."/>
            <person name="Poussereau N."/>
            <person name="Quesneville H."/>
            <person name="Rascle C."/>
            <person name="Schumacher J."/>
            <person name="Segurens B."/>
            <person name="Sexton A."/>
            <person name="Silva E."/>
            <person name="Sirven C."/>
            <person name="Soanes D.M."/>
            <person name="Talbot N.J."/>
            <person name="Templeton M."/>
            <person name="Yandava C."/>
            <person name="Yarden O."/>
            <person name="Zeng Q."/>
            <person name="Rollins J.A."/>
            <person name="Lebrun M.H."/>
            <person name="Dickman M."/>
        </authorList>
    </citation>
    <scope>NUCLEOTIDE SEQUENCE [LARGE SCALE GENOMIC DNA]</scope>
    <source>
        <strain evidence="4 5">B05.10</strain>
    </source>
</reference>
<protein>
    <recommendedName>
        <fullName evidence="6">Mid2 domain-containing protein</fullName>
    </recommendedName>
</protein>
<dbReference type="KEGG" id="bfu:BCIN_01g03240"/>
<keyword evidence="3" id="KW-0732">Signal</keyword>
<feature type="compositionally biased region" description="Polar residues" evidence="1">
    <location>
        <begin position="204"/>
        <end position="218"/>
    </location>
</feature>
<evidence type="ECO:0000256" key="3">
    <source>
        <dbReference type="SAM" id="SignalP"/>
    </source>
</evidence>
<keyword evidence="2" id="KW-0812">Transmembrane</keyword>
<dbReference type="OrthoDB" id="2432613at2759"/>
<organism evidence="4 5">
    <name type="scientific">Botryotinia fuckeliana (strain B05.10)</name>
    <name type="common">Noble rot fungus</name>
    <name type="synonym">Botrytis cinerea</name>
    <dbReference type="NCBI Taxonomy" id="332648"/>
    <lineage>
        <taxon>Eukaryota</taxon>
        <taxon>Fungi</taxon>
        <taxon>Dikarya</taxon>
        <taxon>Ascomycota</taxon>
        <taxon>Pezizomycotina</taxon>
        <taxon>Leotiomycetes</taxon>
        <taxon>Helotiales</taxon>
        <taxon>Sclerotiniaceae</taxon>
        <taxon>Botrytis</taxon>
    </lineage>
</organism>
<evidence type="ECO:0008006" key="6">
    <source>
        <dbReference type="Google" id="ProtNLM"/>
    </source>
</evidence>
<feature type="compositionally biased region" description="Basic and acidic residues" evidence="1">
    <location>
        <begin position="295"/>
        <end position="307"/>
    </location>
</feature>
<dbReference type="Proteomes" id="UP000001798">
    <property type="component" value="Chromosome 1"/>
</dbReference>
<feature type="transmembrane region" description="Helical" evidence="2">
    <location>
        <begin position="227"/>
        <end position="251"/>
    </location>
</feature>
<feature type="compositionally biased region" description="Basic and acidic residues" evidence="1">
    <location>
        <begin position="261"/>
        <end position="274"/>
    </location>
</feature>
<evidence type="ECO:0000313" key="5">
    <source>
        <dbReference type="Proteomes" id="UP000001798"/>
    </source>
</evidence>
<feature type="region of interest" description="Disordered" evidence="1">
    <location>
        <begin position="256"/>
        <end position="307"/>
    </location>
</feature>
<keyword evidence="2" id="KW-0472">Membrane</keyword>
<proteinExistence type="predicted"/>
<dbReference type="PANTHER" id="PTHR16861">
    <property type="entry name" value="GLYCOPROTEIN 38"/>
    <property type="match status" value="1"/>
</dbReference>